<reference evidence="3" key="1">
    <citation type="submission" date="2021-05" db="EMBL/GenBank/DDBJ databases">
        <authorList>
            <person name="Kaiqin L."/>
            <person name="Jian G."/>
        </authorList>
    </citation>
    <scope>NUCLEOTIDE SEQUENCE</scope>
    <source>
        <strain evidence="3">HDS5</strain>
    </source>
</reference>
<evidence type="ECO:0000256" key="1">
    <source>
        <dbReference type="SAM" id="Phobius"/>
    </source>
</evidence>
<organism evidence="3 4">
    <name type="scientific">Nocardiopsis eucommiae</name>
    <dbReference type="NCBI Taxonomy" id="2831970"/>
    <lineage>
        <taxon>Bacteria</taxon>
        <taxon>Bacillati</taxon>
        <taxon>Actinomycetota</taxon>
        <taxon>Actinomycetes</taxon>
        <taxon>Streptosporangiales</taxon>
        <taxon>Nocardiopsidaceae</taxon>
        <taxon>Nocardiopsis</taxon>
    </lineage>
</organism>
<protein>
    <submittedName>
        <fullName evidence="3">DUF4129 domain-containing protein</fullName>
    </submittedName>
</protein>
<dbReference type="EMBL" id="CP074402">
    <property type="protein sequence ID" value="QVJ02133.1"/>
    <property type="molecule type" value="Genomic_DNA"/>
</dbReference>
<dbReference type="RefSeq" id="WP_378745016.1">
    <property type="nucleotide sequence ID" value="NZ_CBDRIY010000032.1"/>
</dbReference>
<keyword evidence="1" id="KW-0812">Transmembrane</keyword>
<evidence type="ECO:0000313" key="3">
    <source>
        <dbReference type="EMBL" id="QVJ02133.1"/>
    </source>
</evidence>
<keyword evidence="1" id="KW-0472">Membrane</keyword>
<keyword evidence="4" id="KW-1185">Reference proteome</keyword>
<evidence type="ECO:0000259" key="2">
    <source>
        <dbReference type="Pfam" id="PF13559"/>
    </source>
</evidence>
<proteinExistence type="predicted"/>
<gene>
    <name evidence="3" type="ORF">KGD82_04765</name>
</gene>
<dbReference type="InterPro" id="IPR025403">
    <property type="entry name" value="TgpA-like_C"/>
</dbReference>
<dbReference type="KEGG" id="nec:KGD82_04765"/>
<name>A0A975QL37_9ACTN</name>
<dbReference type="Pfam" id="PF13559">
    <property type="entry name" value="DUF4129"/>
    <property type="match status" value="1"/>
</dbReference>
<accession>A0A975QL37</accession>
<dbReference type="AlphaFoldDB" id="A0A975QL37"/>
<feature type="domain" description="Protein-glutamine gamma-glutamyltransferase-like C-terminal" evidence="2">
    <location>
        <begin position="127"/>
        <end position="195"/>
    </location>
</feature>
<sequence length="211" mass="22990">MRAPLIAPLDVTGEEGRRRAIEELSDPLYGKNEPSLLDRFLNWFGELLDRLVSAGEGVVPGGWILAIVLLVVAVLVIVLIVYLRPSRNRRAEPPLHEGVVRTAADHRVLSDQAEARGDYVEAVLERLRAISVDLEDRAIVGPRPGRTATELAAEAALSLPGEARELDQGAHLFNDVVYGDRAATAEAARTMRELDVRLGAAHPVLDDEGSR</sequence>
<evidence type="ECO:0000313" key="4">
    <source>
        <dbReference type="Proteomes" id="UP000682416"/>
    </source>
</evidence>
<dbReference type="Proteomes" id="UP000682416">
    <property type="component" value="Chromosome"/>
</dbReference>
<feature type="transmembrane region" description="Helical" evidence="1">
    <location>
        <begin position="63"/>
        <end position="83"/>
    </location>
</feature>
<keyword evidence="1" id="KW-1133">Transmembrane helix</keyword>